<evidence type="ECO:0000313" key="2">
    <source>
        <dbReference type="EMBL" id="EJW21203.1"/>
    </source>
</evidence>
<name>J9DGF9_9PROT</name>
<sequence>MNNKFFKSLKQFLNVPTLIAALLALYGFAVLTQNTAGGYLI</sequence>
<proteinExistence type="predicted"/>
<keyword evidence="1" id="KW-0472">Membrane</keyword>
<comment type="caution">
    <text evidence="2">The sequence shown here is derived from an EMBL/GenBank/DDBJ whole genome shotgun (WGS) entry which is preliminary data.</text>
</comment>
<dbReference type="Proteomes" id="UP000004836">
    <property type="component" value="Unassembled WGS sequence"/>
</dbReference>
<feature type="transmembrane region" description="Helical" evidence="1">
    <location>
        <begin position="12"/>
        <end position="31"/>
    </location>
</feature>
<gene>
    <name evidence="2" type="ORF">IMCC14465_09990</name>
</gene>
<organism evidence="2 3">
    <name type="scientific">alpha proteobacterium IMCC14465</name>
    <dbReference type="NCBI Taxonomy" id="1220535"/>
    <lineage>
        <taxon>Bacteria</taxon>
        <taxon>Pseudomonadati</taxon>
        <taxon>Pseudomonadota</taxon>
        <taxon>Alphaproteobacteria</taxon>
        <taxon>PS1 clade</taxon>
    </lineage>
</organism>
<accession>J9DGF9</accession>
<protein>
    <submittedName>
        <fullName evidence="2">Uncharacterized protein</fullName>
    </submittedName>
</protein>
<keyword evidence="1" id="KW-0812">Transmembrane</keyword>
<keyword evidence="3" id="KW-1185">Reference proteome</keyword>
<evidence type="ECO:0000256" key="1">
    <source>
        <dbReference type="SAM" id="Phobius"/>
    </source>
</evidence>
<evidence type="ECO:0000313" key="3">
    <source>
        <dbReference type="Proteomes" id="UP000004836"/>
    </source>
</evidence>
<keyword evidence="1" id="KW-1133">Transmembrane helix</keyword>
<dbReference type="AlphaFoldDB" id="J9DGF9"/>
<reference evidence="2 3" key="1">
    <citation type="journal article" date="2012" name="J. Bacteriol.">
        <title>Genome Sequence of Strain IMCC14465, Isolated from the East Sea, Belonging to the PS1 Clade of Alphaproteobacteria.</title>
        <authorList>
            <person name="Yang S.J."/>
            <person name="Kang I."/>
            <person name="Cho J.C."/>
        </authorList>
    </citation>
    <scope>NUCLEOTIDE SEQUENCE [LARGE SCALE GENOMIC DNA]</scope>
    <source>
        <strain evidence="2 3">IMCC14465</strain>
    </source>
</reference>
<dbReference type="EMBL" id="ALYF01000003">
    <property type="protein sequence ID" value="EJW21203.1"/>
    <property type="molecule type" value="Genomic_DNA"/>
</dbReference>